<dbReference type="AlphaFoldDB" id="A0A0E9UZ45"/>
<reference evidence="1" key="1">
    <citation type="submission" date="2014-11" db="EMBL/GenBank/DDBJ databases">
        <authorList>
            <person name="Amaro Gonzalez C."/>
        </authorList>
    </citation>
    <scope>NUCLEOTIDE SEQUENCE</scope>
</reference>
<protein>
    <submittedName>
        <fullName evidence="1">Uncharacterized protein</fullName>
    </submittedName>
</protein>
<name>A0A0E9UZ45_ANGAN</name>
<evidence type="ECO:0000313" key="1">
    <source>
        <dbReference type="EMBL" id="JAH71159.1"/>
    </source>
</evidence>
<dbReference type="EMBL" id="GBXM01037418">
    <property type="protein sequence ID" value="JAH71159.1"/>
    <property type="molecule type" value="Transcribed_RNA"/>
</dbReference>
<organism evidence="1">
    <name type="scientific">Anguilla anguilla</name>
    <name type="common">European freshwater eel</name>
    <name type="synonym">Muraena anguilla</name>
    <dbReference type="NCBI Taxonomy" id="7936"/>
    <lineage>
        <taxon>Eukaryota</taxon>
        <taxon>Metazoa</taxon>
        <taxon>Chordata</taxon>
        <taxon>Craniata</taxon>
        <taxon>Vertebrata</taxon>
        <taxon>Euteleostomi</taxon>
        <taxon>Actinopterygii</taxon>
        <taxon>Neopterygii</taxon>
        <taxon>Teleostei</taxon>
        <taxon>Anguilliformes</taxon>
        <taxon>Anguillidae</taxon>
        <taxon>Anguilla</taxon>
    </lineage>
</organism>
<accession>A0A0E9UZ45</accession>
<reference evidence="1" key="2">
    <citation type="journal article" date="2015" name="Fish Shellfish Immunol.">
        <title>Early steps in the European eel (Anguilla anguilla)-Vibrio vulnificus interaction in the gills: Role of the RtxA13 toxin.</title>
        <authorList>
            <person name="Callol A."/>
            <person name="Pajuelo D."/>
            <person name="Ebbesson L."/>
            <person name="Teles M."/>
            <person name="MacKenzie S."/>
            <person name="Amaro C."/>
        </authorList>
    </citation>
    <scope>NUCLEOTIDE SEQUENCE</scope>
</reference>
<proteinExistence type="predicted"/>
<sequence>MMERGYVSLCFVSYVPTCSHYWYVQDLNPDCTAHYCIKS</sequence>